<keyword evidence="2" id="KW-1185">Reference proteome</keyword>
<sequence>MIKKLKYLFCLLLFIGNVLLLNAQEMMHLQSVVKQEFINPAYNSFKDYSSINLISRLQWVNLPHNPEVYGVNVFVPFRVNRLGMNVTLMRENIGLRKVSSADVSLSTNIRLNKQSFLAFGYGIGLKSNIYRTDEIISYDDGSYLFGNENWNTHKFTTKFGAFYMDEYMFAGFSGNMLVDRKWNDHLVLCPSWDFIIGAMYKINRNLLFRPDFVVKYYRTEVIEMAGGVEDASYVPPVFDPAINFFIHNRIWAGISYRINMAATISLSVKANDNLRFGYTYEYGIGEGVNQFSSHGFTMTFDFNQKVSLYNHQRNARMRHNIGDVVNRNYLYR</sequence>
<dbReference type="InterPro" id="IPR019861">
    <property type="entry name" value="PorP/SprF_Bacteroidetes"/>
</dbReference>
<organism evidence="1 2">
    <name type="scientific">Sunxiuqinia elliptica</name>
    <dbReference type="NCBI Taxonomy" id="655355"/>
    <lineage>
        <taxon>Bacteria</taxon>
        <taxon>Pseudomonadati</taxon>
        <taxon>Bacteroidota</taxon>
        <taxon>Bacteroidia</taxon>
        <taxon>Marinilabiliales</taxon>
        <taxon>Prolixibacteraceae</taxon>
        <taxon>Sunxiuqinia</taxon>
    </lineage>
</organism>
<dbReference type="RefSeq" id="WP_093918319.1">
    <property type="nucleotide sequence ID" value="NZ_FONW01000001.1"/>
</dbReference>
<name>A0A1I2C334_9BACT</name>
<accession>A0A1I2C334</accession>
<dbReference type="Pfam" id="PF11751">
    <property type="entry name" value="PorP_SprF"/>
    <property type="match status" value="1"/>
</dbReference>
<protein>
    <submittedName>
        <fullName evidence="1">Type IX secretion system membrane protein, PorP/SprF family</fullName>
    </submittedName>
</protein>
<proteinExistence type="predicted"/>
<dbReference type="AlphaFoldDB" id="A0A1I2C334"/>
<dbReference type="EMBL" id="FONW01000001">
    <property type="protein sequence ID" value="SFE62781.1"/>
    <property type="molecule type" value="Genomic_DNA"/>
</dbReference>
<gene>
    <name evidence="1" type="ORF">SAMN05216283_101593</name>
</gene>
<dbReference type="Proteomes" id="UP000198964">
    <property type="component" value="Unassembled WGS sequence"/>
</dbReference>
<evidence type="ECO:0000313" key="1">
    <source>
        <dbReference type="EMBL" id="SFE62781.1"/>
    </source>
</evidence>
<dbReference type="NCBIfam" id="TIGR03519">
    <property type="entry name" value="T9SS_PorP_fam"/>
    <property type="match status" value="1"/>
</dbReference>
<evidence type="ECO:0000313" key="2">
    <source>
        <dbReference type="Proteomes" id="UP000198964"/>
    </source>
</evidence>
<reference evidence="1 2" key="1">
    <citation type="submission" date="2016-10" db="EMBL/GenBank/DDBJ databases">
        <authorList>
            <person name="de Groot N.N."/>
        </authorList>
    </citation>
    <scope>NUCLEOTIDE SEQUENCE [LARGE SCALE GENOMIC DNA]</scope>
    <source>
        <strain evidence="1 2">CGMCC 1.9156</strain>
    </source>
</reference>
<dbReference type="STRING" id="655355.SAMN05216283_101593"/>